<protein>
    <submittedName>
        <fullName evidence="1">DUF4365 domain-containing protein</fullName>
    </submittedName>
</protein>
<dbReference type="OrthoDB" id="2066879at2"/>
<accession>A0A5M9HWI7</accession>
<dbReference type="EMBL" id="VMSO01000014">
    <property type="protein sequence ID" value="KAA8500963.1"/>
    <property type="molecule type" value="Genomic_DNA"/>
</dbReference>
<proteinExistence type="predicted"/>
<organism evidence="1 2">
    <name type="scientific">Mediterraneibacter catenae</name>
    <dbReference type="NCBI Taxonomy" id="2594882"/>
    <lineage>
        <taxon>Bacteria</taxon>
        <taxon>Bacillati</taxon>
        <taxon>Bacillota</taxon>
        <taxon>Clostridia</taxon>
        <taxon>Lachnospirales</taxon>
        <taxon>Lachnospiraceae</taxon>
        <taxon>Mediterraneibacter</taxon>
    </lineage>
</organism>
<gene>
    <name evidence="1" type="ORF">FNY66_10985</name>
</gene>
<reference evidence="1" key="1">
    <citation type="submission" date="2019-07" db="EMBL/GenBank/DDBJ databases">
        <authorList>
            <person name="Wongkuna S."/>
            <person name="Scaria J."/>
        </authorList>
    </citation>
    <scope>NUCLEOTIDE SEQUENCE [LARGE SCALE GENOMIC DNA]</scope>
    <source>
        <strain evidence="1">SW178</strain>
    </source>
</reference>
<evidence type="ECO:0000313" key="1">
    <source>
        <dbReference type="EMBL" id="KAA8500963.1"/>
    </source>
</evidence>
<dbReference type="RefSeq" id="WP_150311185.1">
    <property type="nucleotide sequence ID" value="NZ_VMSO01000014.1"/>
</dbReference>
<sequence>MDLPKAKIEDRAIRSLENIVDDHFTMQSQFNRLDKEMSWDGYIEIFKKNAEQSKENYDDKVPVQIKGHIDKEQNYINKKRITYPVKIADLKVYFRDRGVLYFEIFMSEDGKRREIFYSSLFPSKIKSYLETAEKKGNKGSINISFSKLEKTADRLYIIVKQFSNESRKQGFGIGPTVQNTIMIKDIEKVTSITASAVGASNQFEFLQRLSEGDVCLYGTLEGCPIPLPLEWHDDSTYVIRERVHKTLGIESRVFYKEYEAETIFNEGIILILSENLEIDLVKGKVRFKEKSGIKQLRIDAEFLLCAKQNASFTIEDRNFQFGKLDMPKRLEDKLNFYIQLDDVLQMIEFDFKKPFKIISKQTKQQLESIVAMRNGLYNEDLTDKQHIFNWKIEDKYMPIIVSRHENDEKNDLMNAIYTRKYQTFDSDEKGNYFKVPLFVILDQYVLNDLYYYDYTYIREQIDKADVNEYTVGTLNQAALSLINAYDATNNLELLDLAEYQLNRIEILEKGKSYYVLNCLQIKYRKQGFQKEDRKHLLEIQPEDNVVSFGKSVLLQQKGDADNYYKKLTDEEKEDIKDYPIMYLYRKLDIEDGC</sequence>
<evidence type="ECO:0000313" key="2">
    <source>
        <dbReference type="Proteomes" id="UP000322025"/>
    </source>
</evidence>
<dbReference type="Proteomes" id="UP000322025">
    <property type="component" value="Unassembled WGS sequence"/>
</dbReference>
<keyword evidence="2" id="KW-1185">Reference proteome</keyword>
<comment type="caution">
    <text evidence="1">The sequence shown here is derived from an EMBL/GenBank/DDBJ whole genome shotgun (WGS) entry which is preliminary data.</text>
</comment>
<dbReference type="AlphaFoldDB" id="A0A5M9HWI7"/>
<name>A0A5M9HWI7_9FIRM</name>